<evidence type="ECO:0000313" key="1">
    <source>
        <dbReference type="EMBL" id="SEA68017.1"/>
    </source>
</evidence>
<dbReference type="STRING" id="283786.SAMN04487990_1258"/>
<dbReference type="AlphaFoldDB" id="A0A1H4D5Z2"/>
<dbReference type="EMBL" id="FNQK01000025">
    <property type="protein sequence ID" value="SEA68017.1"/>
    <property type="molecule type" value="Genomic_DNA"/>
</dbReference>
<proteinExistence type="predicted"/>
<dbReference type="PROSITE" id="PS51257">
    <property type="entry name" value="PROKAR_LIPOPROTEIN"/>
    <property type="match status" value="1"/>
</dbReference>
<dbReference type="SUPFAM" id="SSF69318">
    <property type="entry name" value="Integrin alpha N-terminal domain"/>
    <property type="match status" value="1"/>
</dbReference>
<reference evidence="1 2" key="1">
    <citation type="submission" date="2016-10" db="EMBL/GenBank/DDBJ databases">
        <authorList>
            <person name="de Groot N.N."/>
        </authorList>
    </citation>
    <scope>NUCLEOTIDE SEQUENCE [LARGE SCALE GENOMIC DNA]</scope>
    <source>
        <strain evidence="1 2">DSM 23842</strain>
    </source>
</reference>
<name>A0A1H4D5Z2_BIZPA</name>
<dbReference type="RefSeq" id="WP_092136564.1">
    <property type="nucleotide sequence ID" value="NZ_FNQK01000025.1"/>
</dbReference>
<keyword evidence="2" id="KW-1185">Reference proteome</keyword>
<dbReference type="OrthoDB" id="637392at2"/>
<evidence type="ECO:0000313" key="2">
    <source>
        <dbReference type="Proteomes" id="UP000198846"/>
    </source>
</evidence>
<protein>
    <submittedName>
        <fullName evidence="1">Uncharacterized protein</fullName>
    </submittedName>
</protein>
<sequence>MKYIPLMSCLFVLLFLGCNEVNPDGEKEVRKFVIQWNDSHTQLKSAFLSRDYMEVVNYYDLEYTRAQVQHDKALLFQQFPSYTQRILNDKIDIIKEKGSYLVSFTKQVQYNGIEAEYPSYLTVMNRNGTFKIISEGVAKGAKGLDAPIFPNARQNNTIITNSRQLFGDFNGDGLSDYANVISPERLESTPLDTTTNSPVTCKGGDCNSVIIFSSKDLKDINVKGAYKSQLENLKDLNSDGADDIGFWDIKPNSKTLHVFNAVTSTRLCDPIYINTAVHKNLKLIDVFKKTGPNKITVTYSEQVNGKWVLKNKTIDLE</sequence>
<dbReference type="Proteomes" id="UP000198846">
    <property type="component" value="Unassembled WGS sequence"/>
</dbReference>
<dbReference type="InterPro" id="IPR028994">
    <property type="entry name" value="Integrin_alpha_N"/>
</dbReference>
<accession>A0A1H4D5Z2</accession>
<gene>
    <name evidence="1" type="ORF">SAMN04487990_1258</name>
</gene>
<organism evidence="1 2">
    <name type="scientific">Bizionia paragorgiae</name>
    <dbReference type="NCBI Taxonomy" id="283786"/>
    <lineage>
        <taxon>Bacteria</taxon>
        <taxon>Pseudomonadati</taxon>
        <taxon>Bacteroidota</taxon>
        <taxon>Flavobacteriia</taxon>
        <taxon>Flavobacteriales</taxon>
        <taxon>Flavobacteriaceae</taxon>
        <taxon>Bizionia</taxon>
    </lineage>
</organism>